<evidence type="ECO:0000313" key="2">
    <source>
        <dbReference type="EMBL" id="PNT66308.1"/>
    </source>
</evidence>
<evidence type="ECO:0000313" key="4">
    <source>
        <dbReference type="Proteomes" id="UP000008810"/>
    </source>
</evidence>
<feature type="region of interest" description="Disordered" evidence="1">
    <location>
        <begin position="78"/>
        <end position="111"/>
    </location>
</feature>
<name>A0A2K2CWA2_BRADI</name>
<dbReference type="Gramene" id="PNT66308">
    <property type="protein sequence ID" value="PNT66308"/>
    <property type="gene ID" value="BRADI_3g09915v3"/>
</dbReference>
<reference evidence="2 3" key="1">
    <citation type="journal article" date="2010" name="Nature">
        <title>Genome sequencing and analysis of the model grass Brachypodium distachyon.</title>
        <authorList>
            <consortium name="International Brachypodium Initiative"/>
        </authorList>
    </citation>
    <scope>NUCLEOTIDE SEQUENCE [LARGE SCALE GENOMIC DNA]</scope>
    <source>
        <strain evidence="2 3">Bd21</strain>
    </source>
</reference>
<dbReference type="EnsemblPlants" id="PNT66308">
    <property type="protein sequence ID" value="PNT66308"/>
    <property type="gene ID" value="BRADI_3g09915v3"/>
</dbReference>
<protein>
    <submittedName>
        <fullName evidence="2 3">Uncharacterized protein</fullName>
    </submittedName>
</protein>
<feature type="compositionally biased region" description="Basic and acidic residues" evidence="1">
    <location>
        <begin position="79"/>
        <end position="88"/>
    </location>
</feature>
<organism evidence="2">
    <name type="scientific">Brachypodium distachyon</name>
    <name type="common">Purple false brome</name>
    <name type="synonym">Trachynia distachya</name>
    <dbReference type="NCBI Taxonomy" id="15368"/>
    <lineage>
        <taxon>Eukaryota</taxon>
        <taxon>Viridiplantae</taxon>
        <taxon>Streptophyta</taxon>
        <taxon>Embryophyta</taxon>
        <taxon>Tracheophyta</taxon>
        <taxon>Spermatophyta</taxon>
        <taxon>Magnoliopsida</taxon>
        <taxon>Liliopsida</taxon>
        <taxon>Poales</taxon>
        <taxon>Poaceae</taxon>
        <taxon>BOP clade</taxon>
        <taxon>Pooideae</taxon>
        <taxon>Stipodae</taxon>
        <taxon>Brachypodieae</taxon>
        <taxon>Brachypodium</taxon>
    </lineage>
</organism>
<reference evidence="2" key="2">
    <citation type="submission" date="2017-06" db="EMBL/GenBank/DDBJ databases">
        <title>WGS assembly of Brachypodium distachyon.</title>
        <authorList>
            <consortium name="The International Brachypodium Initiative"/>
            <person name="Lucas S."/>
            <person name="Harmon-Smith M."/>
            <person name="Lail K."/>
            <person name="Tice H."/>
            <person name="Grimwood J."/>
            <person name="Bruce D."/>
            <person name="Barry K."/>
            <person name="Shu S."/>
            <person name="Lindquist E."/>
            <person name="Wang M."/>
            <person name="Pitluck S."/>
            <person name="Vogel J.P."/>
            <person name="Garvin D.F."/>
            <person name="Mockler T.C."/>
            <person name="Schmutz J."/>
            <person name="Rokhsar D."/>
            <person name="Bevan M.W."/>
        </authorList>
    </citation>
    <scope>NUCLEOTIDE SEQUENCE</scope>
    <source>
        <strain evidence="2">Bd21</strain>
    </source>
</reference>
<reference evidence="3" key="3">
    <citation type="submission" date="2018-08" db="UniProtKB">
        <authorList>
            <consortium name="EnsemblPlants"/>
        </authorList>
    </citation>
    <scope>IDENTIFICATION</scope>
    <source>
        <strain evidence="3">cv. Bd21</strain>
    </source>
</reference>
<evidence type="ECO:0000313" key="3">
    <source>
        <dbReference type="EnsemblPlants" id="PNT66308"/>
    </source>
</evidence>
<dbReference type="Proteomes" id="UP000008810">
    <property type="component" value="Chromosome 3"/>
</dbReference>
<accession>A0A2K2CWA2</accession>
<dbReference type="EMBL" id="CM000882">
    <property type="protein sequence ID" value="PNT66308.1"/>
    <property type="molecule type" value="Genomic_DNA"/>
</dbReference>
<proteinExistence type="predicted"/>
<keyword evidence="4" id="KW-1185">Reference proteome</keyword>
<sequence>MGREGGRAREPARGRAIELARKMESSPGWRCLLWTRKITRRGCEHGEKLRWECVGTRRVEAEETRREFDPATAITRLRSRGDAGDGNKWRSTGLAHNKTVRRRPRSPPRGLGSAWGCRLIYRAAPAQF</sequence>
<gene>
    <name evidence="2" type="ORF">BRADI_3g09915v3</name>
</gene>
<dbReference type="AlphaFoldDB" id="A0A2K2CWA2"/>
<evidence type="ECO:0000256" key="1">
    <source>
        <dbReference type="SAM" id="MobiDB-lite"/>
    </source>
</evidence>
<dbReference type="InParanoid" id="A0A2K2CWA2"/>